<dbReference type="GO" id="GO:0009279">
    <property type="term" value="C:cell outer membrane"/>
    <property type="evidence" value="ECO:0007669"/>
    <property type="project" value="TreeGrafter"/>
</dbReference>
<dbReference type="InterPro" id="IPR000015">
    <property type="entry name" value="Fimb_usher"/>
</dbReference>
<comment type="caution">
    <text evidence="1">The sequence shown here is derived from an EMBL/GenBank/DDBJ whole genome shotgun (WGS) entry which is preliminary data.</text>
</comment>
<accession>A0A081RBW1</accession>
<dbReference type="Gene3D" id="2.60.40.2610">
    <property type="entry name" value="Outer membrane usher protein FimD, plug domain"/>
    <property type="match status" value="1"/>
</dbReference>
<reference evidence="1 2" key="1">
    <citation type="submission" date="2014-02" db="EMBL/GenBank/DDBJ databases">
        <title>Whole genome sequence of Sphingobium chlorophenolicum NBRC 16172.</title>
        <authorList>
            <person name="Gan H.M."/>
            <person name="Gan H.Y."/>
            <person name="Chew T.H."/>
            <person name="Savka M.A."/>
        </authorList>
    </citation>
    <scope>NUCLEOTIDE SEQUENCE [LARGE SCALE GENOMIC DNA]</scope>
    <source>
        <strain evidence="1 2">NBRC 16172</strain>
    </source>
</reference>
<evidence type="ECO:0000313" key="1">
    <source>
        <dbReference type="EMBL" id="KEQ52684.1"/>
    </source>
</evidence>
<proteinExistence type="predicted"/>
<dbReference type="EMBL" id="JFHR01000037">
    <property type="protein sequence ID" value="KEQ52684.1"/>
    <property type="molecule type" value="Genomic_DNA"/>
</dbReference>
<dbReference type="AlphaFoldDB" id="A0A081RBW1"/>
<organism evidence="1 2">
    <name type="scientific">Sphingobium chlorophenolicum</name>
    <dbReference type="NCBI Taxonomy" id="46429"/>
    <lineage>
        <taxon>Bacteria</taxon>
        <taxon>Pseudomonadati</taxon>
        <taxon>Pseudomonadota</taxon>
        <taxon>Alphaproteobacteria</taxon>
        <taxon>Sphingomonadales</taxon>
        <taxon>Sphingomonadaceae</taxon>
        <taxon>Sphingobium</taxon>
    </lineage>
</organism>
<dbReference type="Proteomes" id="UP000028411">
    <property type="component" value="Unassembled WGS sequence"/>
</dbReference>
<dbReference type="Pfam" id="PF00577">
    <property type="entry name" value="Usher"/>
    <property type="match status" value="1"/>
</dbReference>
<dbReference type="PATRIC" id="fig|46429.4.peg.3018"/>
<dbReference type="InterPro" id="IPR042186">
    <property type="entry name" value="FimD_plug_dom"/>
</dbReference>
<gene>
    <name evidence="1" type="ORF">BV95_03045</name>
</gene>
<dbReference type="eggNOG" id="COG3188">
    <property type="taxonomic scope" value="Bacteria"/>
</dbReference>
<evidence type="ECO:0000313" key="2">
    <source>
        <dbReference type="Proteomes" id="UP000028411"/>
    </source>
</evidence>
<name>A0A081RBW1_SPHCR</name>
<dbReference type="PANTHER" id="PTHR30451">
    <property type="entry name" value="OUTER MEMBRANE USHER PROTEIN"/>
    <property type="match status" value="1"/>
</dbReference>
<protein>
    <submittedName>
        <fullName evidence="1">Fimbrial biogenesis outer membrane usher protein</fullName>
    </submittedName>
</protein>
<dbReference type="GO" id="GO:0009297">
    <property type="term" value="P:pilus assembly"/>
    <property type="evidence" value="ECO:0007669"/>
    <property type="project" value="InterPro"/>
</dbReference>
<dbReference type="PANTHER" id="PTHR30451:SF5">
    <property type="entry name" value="SLR0019 PROTEIN"/>
    <property type="match status" value="1"/>
</dbReference>
<sequence>MGRAAVRKIGAWEGGRRSGPFPVMLAIILCPPPAAMASDLPVAVTASVPVPARIWAMPVGVVVNGRSLGDTGLVVLSQGQLFVRRDMPGQWGLRLPEGLARIRVEGADYASLEGVPGLSARLDGSGSTLLIDAEPSLFSATHFGPARQAPPVMEAVSAQYLGYDLILSRWSGKWAGSTLLDAGASGEWGVVGTTALLQQGLGGPGAVRLDSNYIRDFPDRRLRLTLGDTVTRGGEWNRPIRFAGIRLGTDFALTPSDITYPLPRLSGSSTLPSVVELAAVSSRQSMAVQPGDFAIDYQPVFTGAGEVTMTVRDMNGTARTVTQSFYTSPRLLREGLDDFSLEAGVARRDFGGSSFAYGEPFAAGFWRHGLGGGLTLGGRAEASGDVRMAGLGLGAILSSWGEVALSAAAAQSHWGTGLLWRAQAQRITARYSVTASYTREDADFVQVGADGPPPGKRRELIVAGSLTLGRRGSINADYLENDADGGYRFATSSLSYAASLGPAWITLGARRTRFSDSRNDSLFGSFTLPLGSRSNAGLFVQGSRAAASFSQTPPPDSGWGYRLLAARQRNDLSQWEAGATWRTGAGDIDLSMARMAGAGGVRLQAHGALLRAGGKIVAAPQLDYAFAVVDVGADQDVTVLFENRPVARKAGQGRRAVVTGLQPYAANRIAVDLDDLPIDTAVTSAEQVAVPGYRKAVAIRFARTSARPVTLRLVDGDGAPVEQGLTVIVEGSEPGISGHDGEIFLADAREGQGIVLTGPGMTCRAVVPALPDRPGTGRIAPVRCAPDGEGGR</sequence>
<dbReference type="Gene3D" id="2.60.40.3110">
    <property type="match status" value="1"/>
</dbReference>
<dbReference type="GO" id="GO:0015473">
    <property type="term" value="F:fimbrial usher porin activity"/>
    <property type="evidence" value="ECO:0007669"/>
    <property type="project" value="InterPro"/>
</dbReference>